<proteinExistence type="predicted"/>
<dbReference type="Proteomes" id="UP001057375">
    <property type="component" value="Unassembled WGS sequence"/>
</dbReference>
<name>A0ABQ5JW40_9EUKA</name>
<evidence type="ECO:0000256" key="1">
    <source>
        <dbReference type="SAM" id="Coils"/>
    </source>
</evidence>
<keyword evidence="1" id="KW-0175">Coiled coil</keyword>
<evidence type="ECO:0000313" key="4">
    <source>
        <dbReference type="Proteomes" id="UP001057375"/>
    </source>
</evidence>
<feature type="coiled-coil region" evidence="1">
    <location>
        <begin position="703"/>
        <end position="828"/>
    </location>
</feature>
<accession>A0ABQ5JW40</accession>
<comment type="caution">
    <text evidence="3">The sequence shown here is derived from an EMBL/GenBank/DDBJ whole genome shotgun (WGS) entry which is preliminary data.</text>
</comment>
<gene>
    <name evidence="3" type="ORF">ADUPG1_011325</name>
</gene>
<dbReference type="EMBL" id="BQXS01011956">
    <property type="protein sequence ID" value="GKT18527.1"/>
    <property type="molecule type" value="Genomic_DNA"/>
</dbReference>
<sequence>MFIVAVGKEWGEMSCVAAQKKAQDVQRAQGKRRTRVNPQFPDISIIGTSEKEEEDDLTNSSMSAPHVLNPIILQSYTYSIISAVSAYVPTLHTHVHIGSTYKVKSAFSSCERIRLFLDCSIKNVVCVLKLLLRTDAPSTCPSPRSTSLLASFISSSNGKVVLPSSEIKGASSTPFSSSPPLKAPDVPSLMLDLDAHSTASSLSLSSLCPESVYTLLSSFTDPAPDVPSLMLDLDAHSTASSLSLSSLCPESVYTLLSSFTDPVHCIGLHIEWMRTHLEIILSHVEHMQPLETPKRHELTSIVFSACQMITLSSLSMLLSPPNLSTSVFPLFFRVVSGMFSFMCQVVFKFNCPRIESCLLQKCLKNVCSCIALVLISSDGDEFGRTGIESVSECLSKLIHDHDITNVLCHERINSEKEKRLKRKEEKEEEKEMYTKDEEKEAQIEDGLPLLVKKISKMRDLIDISPILFADSCFSKEIFPLHSTGTISLLGTIEIVINLCIIECFIYRFIHTKNRSVRKAVVDVLSDLIKKANSSDIFSSASASVSRKSVYDSLFLSQEAASQMEKSPYPVGHPDLSEIDGSKAYGDYYSGDNHSSLLGLLRGERAILFIRFNPNLHLPFISPHYLSKFVVSHHSYPDGIKDFNAAFTTSDGKMITKEYQMGEMPPEHYFWQEFPIDIDNVISCDIHVISSWDGKQKGINLFGIRFVTDKEQEAKKEKERKEQIERERKERVIIEQQEQAKQRIELMRLDGELKREKELKERAEMKDLMSDFISSTQQRFEELEKKLSDEKEQRVHDKEDFKRIRASDVEKFESKIAQFEKELQSKQSHDDEERCPRHLLSKRAVVASLQSILSQVEQRPESEQFHFSVELEA</sequence>
<organism evidence="3 4">
    <name type="scientific">Aduncisulcus paluster</name>
    <dbReference type="NCBI Taxonomy" id="2918883"/>
    <lineage>
        <taxon>Eukaryota</taxon>
        <taxon>Metamonada</taxon>
        <taxon>Carpediemonas-like organisms</taxon>
        <taxon>Aduncisulcus</taxon>
    </lineage>
</organism>
<feature type="region of interest" description="Disordered" evidence="2">
    <location>
        <begin position="418"/>
        <end position="437"/>
    </location>
</feature>
<feature type="non-terminal residue" evidence="3">
    <location>
        <position position="872"/>
    </location>
</feature>
<keyword evidence="4" id="KW-1185">Reference proteome</keyword>
<evidence type="ECO:0000256" key="2">
    <source>
        <dbReference type="SAM" id="MobiDB-lite"/>
    </source>
</evidence>
<evidence type="ECO:0000313" key="3">
    <source>
        <dbReference type="EMBL" id="GKT18527.1"/>
    </source>
</evidence>
<reference evidence="3" key="1">
    <citation type="submission" date="2022-03" db="EMBL/GenBank/DDBJ databases">
        <title>Draft genome sequence of Aduncisulcus paluster, a free-living microaerophilic Fornicata.</title>
        <authorList>
            <person name="Yuyama I."/>
            <person name="Kume K."/>
            <person name="Tamura T."/>
            <person name="Inagaki Y."/>
            <person name="Hashimoto T."/>
        </authorList>
    </citation>
    <scope>NUCLEOTIDE SEQUENCE</scope>
    <source>
        <strain evidence="3">NY0171</strain>
    </source>
</reference>
<protein>
    <submittedName>
        <fullName evidence="3">Uncharacterized protein</fullName>
    </submittedName>
</protein>